<dbReference type="Proteomes" id="UP000053144">
    <property type="component" value="Chromosome 1"/>
</dbReference>
<evidence type="ECO:0000313" key="1">
    <source>
        <dbReference type="EMBL" id="KOM33833.1"/>
    </source>
</evidence>
<proteinExistence type="predicted"/>
<gene>
    <name evidence="1" type="ORF">LR48_Vigan01g338900</name>
</gene>
<name>A0A0L9TTB3_PHAAN</name>
<dbReference type="Gramene" id="KOM33833">
    <property type="protein sequence ID" value="KOM33833"/>
    <property type="gene ID" value="LR48_Vigan01g338900"/>
</dbReference>
<accession>A0A0L9TTB3</accession>
<sequence length="115" mass="11976">MGGGGAMRTAAKIAGIGVSKSGLRGSTAALPTEQSVRSASRSSSVAGVSAQGAKTAEVVPLHAASPWDDWDFADDSDFVAPRMVFGSAPTFEEAKEATTELKDAIDQYIDFLYNF</sequence>
<dbReference type="OMA" id="HNASRPT"/>
<dbReference type="PANTHER" id="PTHR33625:SF4">
    <property type="entry name" value="OS08G0179900 PROTEIN"/>
    <property type="match status" value="1"/>
</dbReference>
<reference evidence="2" key="1">
    <citation type="journal article" date="2015" name="Proc. Natl. Acad. Sci. U.S.A.">
        <title>Genome sequencing of adzuki bean (Vigna angularis) provides insight into high starch and low fat accumulation and domestication.</title>
        <authorList>
            <person name="Yang K."/>
            <person name="Tian Z."/>
            <person name="Chen C."/>
            <person name="Luo L."/>
            <person name="Zhao B."/>
            <person name="Wang Z."/>
            <person name="Yu L."/>
            <person name="Li Y."/>
            <person name="Sun Y."/>
            <person name="Li W."/>
            <person name="Chen Y."/>
            <person name="Li Y."/>
            <person name="Zhang Y."/>
            <person name="Ai D."/>
            <person name="Zhao J."/>
            <person name="Shang C."/>
            <person name="Ma Y."/>
            <person name="Wu B."/>
            <person name="Wang M."/>
            <person name="Gao L."/>
            <person name="Sun D."/>
            <person name="Zhang P."/>
            <person name="Guo F."/>
            <person name="Wang W."/>
            <person name="Li Y."/>
            <person name="Wang J."/>
            <person name="Varshney R.K."/>
            <person name="Wang J."/>
            <person name="Ling H.Q."/>
            <person name="Wan P."/>
        </authorList>
    </citation>
    <scope>NUCLEOTIDE SEQUENCE</scope>
    <source>
        <strain evidence="2">cv. Jingnong 6</strain>
    </source>
</reference>
<protein>
    <submittedName>
        <fullName evidence="1">Uncharacterized protein</fullName>
    </submittedName>
</protein>
<dbReference type="PANTHER" id="PTHR33625">
    <property type="entry name" value="OS08G0179900 PROTEIN"/>
    <property type="match status" value="1"/>
</dbReference>
<evidence type="ECO:0000313" key="2">
    <source>
        <dbReference type="Proteomes" id="UP000053144"/>
    </source>
</evidence>
<organism evidence="1 2">
    <name type="scientific">Phaseolus angularis</name>
    <name type="common">Azuki bean</name>
    <name type="synonym">Vigna angularis</name>
    <dbReference type="NCBI Taxonomy" id="3914"/>
    <lineage>
        <taxon>Eukaryota</taxon>
        <taxon>Viridiplantae</taxon>
        <taxon>Streptophyta</taxon>
        <taxon>Embryophyta</taxon>
        <taxon>Tracheophyta</taxon>
        <taxon>Spermatophyta</taxon>
        <taxon>Magnoliopsida</taxon>
        <taxon>eudicotyledons</taxon>
        <taxon>Gunneridae</taxon>
        <taxon>Pentapetalae</taxon>
        <taxon>rosids</taxon>
        <taxon>fabids</taxon>
        <taxon>Fabales</taxon>
        <taxon>Fabaceae</taxon>
        <taxon>Papilionoideae</taxon>
        <taxon>50 kb inversion clade</taxon>
        <taxon>NPAAA clade</taxon>
        <taxon>indigoferoid/millettioid clade</taxon>
        <taxon>Phaseoleae</taxon>
        <taxon>Vigna</taxon>
    </lineage>
</organism>
<dbReference type="EMBL" id="CM003371">
    <property type="protein sequence ID" value="KOM33833.1"/>
    <property type="molecule type" value="Genomic_DNA"/>
</dbReference>
<dbReference type="AlphaFoldDB" id="A0A0L9TTB3"/>